<comment type="caution">
    <text evidence="2">The sequence shown here is derived from an EMBL/GenBank/DDBJ whole genome shotgun (WGS) entry which is preliminary data.</text>
</comment>
<dbReference type="Proteomes" id="UP000053911">
    <property type="component" value="Unassembled WGS sequence"/>
</dbReference>
<feature type="domain" description="Rubrerythrin diiron-binding" evidence="1">
    <location>
        <begin position="37"/>
        <end position="169"/>
    </location>
</feature>
<evidence type="ECO:0000313" key="3">
    <source>
        <dbReference type="Proteomes" id="UP000053911"/>
    </source>
</evidence>
<gene>
    <name evidence="2" type="ORF">XD54_0800</name>
</gene>
<evidence type="ECO:0000259" key="1">
    <source>
        <dbReference type="Pfam" id="PF02915"/>
    </source>
</evidence>
<dbReference type="InterPro" id="IPR003251">
    <property type="entry name" value="Rr_diiron-bd_dom"/>
</dbReference>
<dbReference type="Gene3D" id="1.20.1260.10">
    <property type="match status" value="1"/>
</dbReference>
<dbReference type="InterPro" id="IPR009078">
    <property type="entry name" value="Ferritin-like_SF"/>
</dbReference>
<dbReference type="CDD" id="cd01045">
    <property type="entry name" value="Ferritin_like_AB"/>
    <property type="match status" value="1"/>
</dbReference>
<accession>A0A101EMG1</accession>
<reference evidence="3" key="1">
    <citation type="journal article" date="2015" name="MBio">
        <title>Genome-Resolved Metagenomic Analysis Reveals Roles for Candidate Phyla and Other Microbial Community Members in Biogeochemical Transformations in Oil Reservoirs.</title>
        <authorList>
            <person name="Hu P."/>
            <person name="Tom L."/>
            <person name="Singh A."/>
            <person name="Thomas B.C."/>
            <person name="Baker B.J."/>
            <person name="Piceno Y.M."/>
            <person name="Andersen G.L."/>
            <person name="Banfield J.F."/>
        </authorList>
    </citation>
    <scope>NUCLEOTIDE SEQUENCE [LARGE SCALE GENOMIC DNA]</scope>
</reference>
<dbReference type="PANTHER" id="PTHR33531:SF10">
    <property type="entry name" value="BLR7895 PROTEIN"/>
    <property type="match status" value="1"/>
</dbReference>
<dbReference type="PATRIC" id="fig|172049.5.peg.1618"/>
<sequence>MHQRFKTKEEKSKFKQILEAISKLGTKELLVYWMDQEVKEAEMYHRLYAISSEVNWDEKVSKLFLDMYNDCLEHAETLLKLYRTMYPDEEVIKVDLPALEVELSEKRLRDLVYQGRLQEILEYLMGTEKIAHDVYEYLAKQTTDEEVKAILKWLAEIENGHYEKLRKLYVELFGENPEEEK</sequence>
<dbReference type="SUPFAM" id="SSF47240">
    <property type="entry name" value="Ferritin-like"/>
    <property type="match status" value="1"/>
</dbReference>
<dbReference type="GO" id="GO:0046872">
    <property type="term" value="F:metal ion binding"/>
    <property type="evidence" value="ECO:0007669"/>
    <property type="project" value="InterPro"/>
</dbReference>
<evidence type="ECO:0000313" key="2">
    <source>
        <dbReference type="EMBL" id="KUK17869.1"/>
    </source>
</evidence>
<dbReference type="Pfam" id="PF02915">
    <property type="entry name" value="Rubrerythrin"/>
    <property type="match status" value="1"/>
</dbReference>
<dbReference type="AlphaFoldDB" id="A0A101EMG1"/>
<organism evidence="2 3">
    <name type="scientific">Thermococcus sibiricus</name>
    <dbReference type="NCBI Taxonomy" id="172049"/>
    <lineage>
        <taxon>Archaea</taxon>
        <taxon>Methanobacteriati</taxon>
        <taxon>Methanobacteriota</taxon>
        <taxon>Thermococci</taxon>
        <taxon>Thermococcales</taxon>
        <taxon>Thermococcaceae</taxon>
        <taxon>Thermococcus</taxon>
    </lineage>
</organism>
<dbReference type="EMBL" id="LGFD01000012">
    <property type="protein sequence ID" value="KUK17869.1"/>
    <property type="molecule type" value="Genomic_DNA"/>
</dbReference>
<proteinExistence type="predicted"/>
<dbReference type="GO" id="GO:0016491">
    <property type="term" value="F:oxidoreductase activity"/>
    <property type="evidence" value="ECO:0007669"/>
    <property type="project" value="InterPro"/>
</dbReference>
<protein>
    <submittedName>
        <fullName evidence="2">Rubrerythrin-related protein</fullName>
    </submittedName>
</protein>
<dbReference type="PANTHER" id="PTHR33531">
    <property type="entry name" value="RUBRERYTHRIN SUBFAMILY"/>
    <property type="match status" value="1"/>
</dbReference>
<dbReference type="InterPro" id="IPR012347">
    <property type="entry name" value="Ferritin-like"/>
</dbReference>
<name>A0A101EMG1_9EURY</name>